<dbReference type="AlphaFoldDB" id="A0A1A9RJK0"/>
<name>A0A1A9RJK0_EIKCO</name>
<dbReference type="InterPro" id="IPR007067">
    <property type="entry name" value="Tail_sheath"/>
</dbReference>
<dbReference type="RefSeq" id="WP_064084038.1">
    <property type="nucleotide sequence ID" value="NZ_LXSG01000032.1"/>
</dbReference>
<dbReference type="Pfam" id="PF04984">
    <property type="entry name" value="Phage_sheath_1"/>
    <property type="match status" value="1"/>
</dbReference>
<feature type="domain" description="Tail sheath protein subtilisin-like" evidence="2">
    <location>
        <begin position="215"/>
        <end position="374"/>
    </location>
</feature>
<evidence type="ECO:0000256" key="1">
    <source>
        <dbReference type="ARBA" id="ARBA00008005"/>
    </source>
</evidence>
<proteinExistence type="inferred from homology"/>
<sequence length="498" mass="53828">MADNIVFDTIPSDTPLGGIFLEIDPSRALEGPVAVERKVLLMGQKLDSGTTPLLTPRRITSAQDAEVQFGRGSMLHRMALGMQAVFDEVGFLDVSAIALEDTGVAASATITVAGQAIESRVLNLYIAGEQVQVVVASGEDAAAIAKKINTVLAARTDLPVSSAVEDKVVTLTARNKGETGNGMEVAWQYFDDDRLPRGITVTISGGSNGVGALAGGSGAPDVAAALAAVDEQWFYTIISPYTDQNNLAKIEADMNGRWGGMNMKTGHVFNALNGTHAELTTFGNKRNSAHGSGWGLKGCPTWAPVRATCFGLTCQYYGNQDPALPLKAVKVPGVRAPRLQDRFNYGERTLLVRDGISTTTVNAAGEVYLERVVTYYQQNALGLDDTSLSSLEAKWTVDYYRYQVRARIALRFPRHKLVNDGTNIGPGQKFVTPQMISDEITALERDLEEMGIVEDVDTSKKNRLVLRSKTDPDRVNAVLPPNLVNQFRTFAAVVQYRL</sequence>
<comment type="similarity">
    <text evidence="1">Belongs to the myoviridae tail sheath protein family.</text>
</comment>
<reference evidence="5" key="1">
    <citation type="submission" date="2016-05" db="EMBL/GenBank/DDBJ databases">
        <title>Draft genome of Corynebacterium afermentans subsp. afermentans LCDC 88199T.</title>
        <authorList>
            <person name="Bernier A.-M."/>
            <person name="Bernard K."/>
        </authorList>
    </citation>
    <scope>NUCLEOTIDE SEQUENCE [LARGE SCALE GENOMIC DNA]</scope>
    <source>
        <strain evidence="5">NML04-0072</strain>
    </source>
</reference>
<feature type="domain" description="Tail sheath protein C-terminal" evidence="3">
    <location>
        <begin position="385"/>
        <end position="495"/>
    </location>
</feature>
<dbReference type="OrthoDB" id="5442644at2"/>
<dbReference type="Pfam" id="PF17482">
    <property type="entry name" value="Phage_sheath_1C"/>
    <property type="match status" value="1"/>
</dbReference>
<evidence type="ECO:0000259" key="3">
    <source>
        <dbReference type="Pfam" id="PF17482"/>
    </source>
</evidence>
<comment type="caution">
    <text evidence="4">The sequence shown here is derived from an EMBL/GenBank/DDBJ whole genome shotgun (WGS) entry which is preliminary data.</text>
</comment>
<dbReference type="InterPro" id="IPR035089">
    <property type="entry name" value="Phage_sheath_subtilisin"/>
</dbReference>
<evidence type="ECO:0000313" key="5">
    <source>
        <dbReference type="Proteomes" id="UP000077589"/>
    </source>
</evidence>
<evidence type="ECO:0000313" key="4">
    <source>
        <dbReference type="EMBL" id="OAM18750.1"/>
    </source>
</evidence>
<dbReference type="EMBL" id="LXSG01000032">
    <property type="protein sequence ID" value="OAM18750.1"/>
    <property type="molecule type" value="Genomic_DNA"/>
</dbReference>
<dbReference type="PIRSF" id="PIRSF007349">
    <property type="entry name" value="Tsp_L"/>
    <property type="match status" value="1"/>
</dbReference>
<accession>A0A1A9RJK0</accession>
<protein>
    <submittedName>
        <fullName evidence="4">Phage tail protein</fullName>
    </submittedName>
</protein>
<gene>
    <name evidence="4" type="ORF">A7P90_05600</name>
</gene>
<evidence type="ECO:0000259" key="2">
    <source>
        <dbReference type="Pfam" id="PF04984"/>
    </source>
</evidence>
<dbReference type="InterPro" id="IPR020287">
    <property type="entry name" value="Tail_sheath_C"/>
</dbReference>
<organism evidence="4 5">
    <name type="scientific">Eikenella corrodens</name>
    <dbReference type="NCBI Taxonomy" id="539"/>
    <lineage>
        <taxon>Bacteria</taxon>
        <taxon>Pseudomonadati</taxon>
        <taxon>Pseudomonadota</taxon>
        <taxon>Betaproteobacteria</taxon>
        <taxon>Neisseriales</taxon>
        <taxon>Neisseriaceae</taxon>
        <taxon>Eikenella</taxon>
    </lineage>
</organism>
<dbReference type="Proteomes" id="UP000077589">
    <property type="component" value="Unassembled WGS sequence"/>
</dbReference>